<feature type="binding site" evidence="2">
    <location>
        <position position="103"/>
    </location>
    <ligand>
        <name>Fe cation</name>
        <dbReference type="ChEBI" id="CHEBI:24875"/>
    </ligand>
</feature>
<dbReference type="RefSeq" id="WP_163097917.1">
    <property type="nucleotide sequence ID" value="NZ_CP127523.1"/>
</dbReference>
<name>A0A845U932_9PROT</name>
<evidence type="ECO:0000259" key="4">
    <source>
        <dbReference type="Pfam" id="PF02678"/>
    </source>
</evidence>
<dbReference type="InterPro" id="IPR041602">
    <property type="entry name" value="Quercetinase_C"/>
</dbReference>
<dbReference type="AlphaFoldDB" id="A0A845U932"/>
<dbReference type="CDD" id="cd02910">
    <property type="entry name" value="cupin_Yhhw_N"/>
    <property type="match status" value="1"/>
</dbReference>
<dbReference type="PANTHER" id="PTHR43212">
    <property type="entry name" value="QUERCETIN 2,3-DIOXYGENASE"/>
    <property type="match status" value="1"/>
</dbReference>
<protein>
    <submittedName>
        <fullName evidence="6">Cupin domain-containing protein</fullName>
    </submittedName>
</protein>
<comment type="caution">
    <text evidence="6">The sequence shown here is derived from an EMBL/GenBank/DDBJ whole genome shotgun (WGS) entry which is preliminary data.</text>
</comment>
<evidence type="ECO:0000256" key="1">
    <source>
        <dbReference type="ARBA" id="ARBA00008416"/>
    </source>
</evidence>
<reference evidence="6" key="1">
    <citation type="submission" date="2019-11" db="EMBL/GenBank/DDBJ databases">
        <title>Acidithiobacillus ferrianus sp. nov.: a facultatively anaerobic and extremely acidophilic chemolithoautotroph.</title>
        <authorList>
            <person name="Norris P.R."/>
            <person name="Falagan C."/>
            <person name="Moya-Beltran A."/>
            <person name="Castro M."/>
            <person name="Quatrini R."/>
            <person name="Johnson D.B."/>
        </authorList>
    </citation>
    <scope>NUCLEOTIDE SEQUENCE [LARGE SCALE GENOMIC DNA]</scope>
    <source>
        <strain evidence="6">MG</strain>
    </source>
</reference>
<feature type="binding site" evidence="2">
    <location>
        <position position="57"/>
    </location>
    <ligand>
        <name>Fe cation</name>
        <dbReference type="ChEBI" id="CHEBI:24875"/>
    </ligand>
</feature>
<sequence>MITIRKNQERGLSSHDWLDSRHTFSFAGYYDPDWVGFASLRVINDDHVAPGAGFSPHPHKNMEIISYVLEGDLRHEDSMGNRALIRAGEVQRISAGSGIVHSEYNASATQPVHFLQIWIEPNVLGGNPAYAQRRFDAAIKQGHLCPIVSPNGRDGSLSIQQDALLYAALLETGEHVEYALSPEHRAYVQVVRGKVNVDGAELSAGDGAGIRTETTVGITALAPSELLLFDLH</sequence>
<proteinExistence type="inferred from homology"/>
<dbReference type="Pfam" id="PF02678">
    <property type="entry name" value="Pirin"/>
    <property type="match status" value="1"/>
</dbReference>
<dbReference type="EMBL" id="WNJL01000034">
    <property type="protein sequence ID" value="NDU42679.1"/>
    <property type="molecule type" value="Genomic_DNA"/>
</dbReference>
<dbReference type="Gene3D" id="2.60.120.10">
    <property type="entry name" value="Jelly Rolls"/>
    <property type="match status" value="2"/>
</dbReference>
<feature type="binding site" evidence="2">
    <location>
        <position position="101"/>
    </location>
    <ligand>
        <name>Fe cation</name>
        <dbReference type="ChEBI" id="CHEBI:24875"/>
    </ligand>
</feature>
<comment type="cofactor">
    <cofactor evidence="2">
        <name>Fe cation</name>
        <dbReference type="ChEBI" id="CHEBI:24875"/>
    </cofactor>
    <text evidence="2">Binds 1 Fe cation per subunit.</text>
</comment>
<accession>A0A845U932</accession>
<dbReference type="InterPro" id="IPR003829">
    <property type="entry name" value="Pirin_N_dom"/>
</dbReference>
<dbReference type="InterPro" id="IPR011051">
    <property type="entry name" value="RmlC_Cupin_sf"/>
</dbReference>
<dbReference type="PIRSF" id="PIRSF006232">
    <property type="entry name" value="Pirin"/>
    <property type="match status" value="1"/>
</dbReference>
<evidence type="ECO:0000313" key="6">
    <source>
        <dbReference type="EMBL" id="NDU42679.1"/>
    </source>
</evidence>
<dbReference type="GO" id="GO:0046872">
    <property type="term" value="F:metal ion binding"/>
    <property type="evidence" value="ECO:0007669"/>
    <property type="project" value="UniProtKB-KW"/>
</dbReference>
<gene>
    <name evidence="6" type="ORF">GL267_08520</name>
</gene>
<comment type="similarity">
    <text evidence="1 3">Belongs to the pirin family.</text>
</comment>
<keyword evidence="2" id="KW-0479">Metal-binding</keyword>
<dbReference type="SUPFAM" id="SSF51182">
    <property type="entry name" value="RmlC-like cupins"/>
    <property type="match status" value="1"/>
</dbReference>
<dbReference type="InterPro" id="IPR014710">
    <property type="entry name" value="RmlC-like_jellyroll"/>
</dbReference>
<dbReference type="CDD" id="cd20311">
    <property type="entry name" value="cupin_Yhhw_C"/>
    <property type="match status" value="1"/>
</dbReference>
<feature type="binding site" evidence="2">
    <location>
        <position position="59"/>
    </location>
    <ligand>
        <name>Fe cation</name>
        <dbReference type="ChEBI" id="CHEBI:24875"/>
    </ligand>
</feature>
<feature type="domain" description="Quercetin 2,3-dioxygenase C-terminal cupin" evidence="5">
    <location>
        <begin position="147"/>
        <end position="231"/>
    </location>
</feature>
<evidence type="ECO:0000259" key="5">
    <source>
        <dbReference type="Pfam" id="PF17954"/>
    </source>
</evidence>
<evidence type="ECO:0000256" key="2">
    <source>
        <dbReference type="PIRSR" id="PIRSR006232-1"/>
    </source>
</evidence>
<keyword evidence="2" id="KW-0408">Iron</keyword>
<dbReference type="InterPro" id="IPR012093">
    <property type="entry name" value="Pirin"/>
</dbReference>
<evidence type="ECO:0000256" key="3">
    <source>
        <dbReference type="RuleBase" id="RU003457"/>
    </source>
</evidence>
<dbReference type="PANTHER" id="PTHR43212:SF3">
    <property type="entry name" value="QUERCETIN 2,3-DIOXYGENASE"/>
    <property type="match status" value="1"/>
</dbReference>
<feature type="domain" description="Pirin N-terminal" evidence="4">
    <location>
        <begin position="9"/>
        <end position="119"/>
    </location>
</feature>
<dbReference type="Pfam" id="PF17954">
    <property type="entry name" value="Pirin_C_2"/>
    <property type="match status" value="1"/>
</dbReference>
<organism evidence="6">
    <name type="scientific">Acidithiobacillus ferrianus</name>
    <dbReference type="NCBI Taxonomy" id="2678518"/>
    <lineage>
        <taxon>Bacteria</taxon>
        <taxon>Pseudomonadati</taxon>
        <taxon>Pseudomonadota</taxon>
        <taxon>Acidithiobacillia</taxon>
        <taxon>Acidithiobacillales</taxon>
        <taxon>Acidithiobacillaceae</taxon>
        <taxon>Acidithiobacillus</taxon>
    </lineage>
</organism>